<name>A0ABX6H4I6_9MICO</name>
<gene>
    <name evidence="3" type="ORF">GSU69_19025</name>
</gene>
<evidence type="ECO:0000256" key="2">
    <source>
        <dbReference type="SAM" id="Phobius"/>
    </source>
</evidence>
<dbReference type="EMBL" id="CP047180">
    <property type="protein sequence ID" value="QHC64572.1"/>
    <property type="molecule type" value="Genomic_DNA"/>
</dbReference>
<protein>
    <submittedName>
        <fullName evidence="3">SLATT domain-containing protein</fullName>
    </submittedName>
</protein>
<proteinExistence type="predicted"/>
<evidence type="ECO:0000256" key="1">
    <source>
        <dbReference type="SAM" id="MobiDB-lite"/>
    </source>
</evidence>
<evidence type="ECO:0000313" key="3">
    <source>
        <dbReference type="EMBL" id="QHC64572.1"/>
    </source>
</evidence>
<keyword evidence="2" id="KW-0812">Transmembrane</keyword>
<organism evidence="3 4">
    <name type="scientific">Rathayibacter festucae</name>
    <dbReference type="NCBI Taxonomy" id="110937"/>
    <lineage>
        <taxon>Bacteria</taxon>
        <taxon>Bacillati</taxon>
        <taxon>Actinomycetota</taxon>
        <taxon>Actinomycetes</taxon>
        <taxon>Micrococcales</taxon>
        <taxon>Microbacteriaceae</taxon>
        <taxon>Rathayibacter</taxon>
    </lineage>
</organism>
<keyword evidence="2" id="KW-0472">Membrane</keyword>
<dbReference type="NCBIfam" id="NF033634">
    <property type="entry name" value="SLATT_1"/>
    <property type="match status" value="1"/>
</dbReference>
<dbReference type="Proteomes" id="UP000464597">
    <property type="component" value="Chromosome"/>
</dbReference>
<keyword evidence="4" id="KW-1185">Reference proteome</keyword>
<feature type="transmembrane region" description="Helical" evidence="2">
    <location>
        <begin position="48"/>
        <end position="71"/>
    </location>
</feature>
<evidence type="ECO:0000313" key="4">
    <source>
        <dbReference type="Proteomes" id="UP000464597"/>
    </source>
</evidence>
<feature type="region of interest" description="Disordered" evidence="1">
    <location>
        <begin position="1"/>
        <end position="23"/>
    </location>
</feature>
<dbReference type="RefSeq" id="WP_159423919.1">
    <property type="nucleotide sequence ID" value="NZ_CP047180.1"/>
</dbReference>
<accession>A0ABX6H4I6</accession>
<reference evidence="4" key="1">
    <citation type="submission" date="2019-12" db="EMBL/GenBank/DDBJ databases">
        <title>Complete and draft genome sequences of new strains and members of some known species of the genus Rathayibacter isolated from plants.</title>
        <authorList>
            <person name="Tarlachkov S.V."/>
            <person name="Starodumova I.P."/>
            <person name="Dorofeeva L.V."/>
            <person name="Prisyazhnaya N.V."/>
            <person name="Leyn S."/>
            <person name="Zlamal J."/>
            <person name="Elan M."/>
            <person name="Osterman A.L."/>
            <person name="Nadler S."/>
            <person name="Subbotin S.A."/>
            <person name="Evtushenko L.I."/>
        </authorList>
    </citation>
    <scope>NUCLEOTIDE SEQUENCE [LARGE SCALE GENOMIC DNA]</scope>
    <source>
        <strain evidence="4">VKM Ac-2802</strain>
    </source>
</reference>
<feature type="transmembrane region" description="Helical" evidence="2">
    <location>
        <begin position="77"/>
        <end position="98"/>
    </location>
</feature>
<keyword evidence="2" id="KW-1133">Transmembrane helix</keyword>
<sequence length="167" mass="18162">MSDQSEPSGIDSVGPPPAGSTPAETVEHYLSGYEAEFKKARRTVKRRSSAVTIAASVLTGLVAVLGCISAVLATDWISGGVAVGTTLSSATIAVLLAWNEHFHHRELWIQRSAVLADVNSVRRRFAARSARPWYKRRTEAVDSKEALDELDSILKDDIRTWTSIQGN</sequence>